<evidence type="ECO:0000259" key="11">
    <source>
        <dbReference type="PROSITE" id="PS50893"/>
    </source>
</evidence>
<protein>
    <submittedName>
        <fullName evidence="13">Thiol reductant ABC exporter subunit CydD</fullName>
    </submittedName>
</protein>
<dbReference type="InterPro" id="IPR027417">
    <property type="entry name" value="P-loop_NTPase"/>
</dbReference>
<dbReference type="Pfam" id="PF00664">
    <property type="entry name" value="ABC_membrane"/>
    <property type="match status" value="1"/>
</dbReference>
<keyword evidence="14" id="KW-1185">Reference proteome</keyword>
<dbReference type="Proteomes" id="UP000318065">
    <property type="component" value="Chromosome"/>
</dbReference>
<evidence type="ECO:0000313" key="13">
    <source>
        <dbReference type="EMBL" id="BBL79824.1"/>
    </source>
</evidence>
<sequence length="577" mass="62042">MATNGELLREVGAIRVFVGAAIGLGFLAALVTVAQMALLSGIVARVFLGGGDLAGVQNQLILLVCLAFLRAAVLWLREVVSQRGAERAKSELREKLFSHVLSLGPAYCRDQRTGELVTATTEGIEKLEPYLARYLPQMALSALVPLLVAAYVFPRDLSSAVLLLVTAPVIPVMMMLVGSYAEEHMQRQWGALSRMGAHFLDALQGITTLKVFGRSADEREAVAGTSEEFRCRTLKVLRFAFLSGLVLEFMTAAAIALVAVVLGVRVVNGAISFEQAFLVLLLAPEFYKPLRELGVHRHAGMEGKAAAERILEILHTPAPVREGRGRSRGDSGAPRIEFSGVGFTYPGAEHPALSDVSFSLPAGSRTALVGRSGSGKSTLVDLLLRFADPTEGGIIADGTPVEQLDAREWRERVALVPQRPHLFSGSVLENIRLARPQASRKEVERAAELAGVSEFIRRLPRGYDAWIGERGARLSGGEAQRLAIARAFLKDAPVLVLDEPTSALDPETEQLIARSLELLSRGRTVLVVAHRLNTVRSADQIVVLEGGRVVEVGTHRELLARAGPYAGFVGVLEGGAA</sequence>
<organism evidence="13 14">
    <name type="scientific">Rubrobacter xylanophilus</name>
    <dbReference type="NCBI Taxonomy" id="49319"/>
    <lineage>
        <taxon>Bacteria</taxon>
        <taxon>Bacillati</taxon>
        <taxon>Actinomycetota</taxon>
        <taxon>Rubrobacteria</taxon>
        <taxon>Rubrobacterales</taxon>
        <taxon>Rubrobacteraceae</taxon>
        <taxon>Rubrobacter</taxon>
    </lineage>
</organism>
<dbReference type="FunFam" id="3.40.50.300:FF:000221">
    <property type="entry name" value="Multidrug ABC transporter ATP-binding protein"/>
    <property type="match status" value="1"/>
</dbReference>
<evidence type="ECO:0000256" key="1">
    <source>
        <dbReference type="ARBA" id="ARBA00004429"/>
    </source>
</evidence>
<keyword evidence="7 10" id="KW-1133">Transmembrane helix</keyword>
<dbReference type="EMBL" id="AP019791">
    <property type="protein sequence ID" value="BBL79824.1"/>
    <property type="molecule type" value="Genomic_DNA"/>
</dbReference>
<dbReference type="RefSeq" id="WP_172620750.1">
    <property type="nucleotide sequence ID" value="NZ_AP019791.1"/>
</dbReference>
<evidence type="ECO:0000256" key="3">
    <source>
        <dbReference type="ARBA" id="ARBA00022475"/>
    </source>
</evidence>
<feature type="domain" description="ABC transmembrane type-1" evidence="12">
    <location>
        <begin position="20"/>
        <end position="302"/>
    </location>
</feature>
<dbReference type="GO" id="GO:0016887">
    <property type="term" value="F:ATP hydrolysis activity"/>
    <property type="evidence" value="ECO:0007669"/>
    <property type="project" value="InterPro"/>
</dbReference>
<dbReference type="GO" id="GO:0042883">
    <property type="term" value="P:cysteine transport"/>
    <property type="evidence" value="ECO:0007669"/>
    <property type="project" value="InterPro"/>
</dbReference>
<evidence type="ECO:0000256" key="5">
    <source>
        <dbReference type="ARBA" id="ARBA00022741"/>
    </source>
</evidence>
<evidence type="ECO:0000256" key="7">
    <source>
        <dbReference type="ARBA" id="ARBA00022989"/>
    </source>
</evidence>
<dbReference type="InterPro" id="IPR003439">
    <property type="entry name" value="ABC_transporter-like_ATP-bd"/>
</dbReference>
<keyword evidence="4 10" id="KW-0812">Transmembrane</keyword>
<comment type="subcellular location">
    <subcellularLocation>
        <location evidence="1">Cell inner membrane</location>
        <topology evidence="1">Multi-pass membrane protein</topology>
    </subcellularLocation>
</comment>
<feature type="transmembrane region" description="Helical" evidence="10">
    <location>
        <begin position="134"/>
        <end position="153"/>
    </location>
</feature>
<feature type="transmembrane region" description="Helical" evidence="10">
    <location>
        <begin position="59"/>
        <end position="77"/>
    </location>
</feature>
<dbReference type="PROSITE" id="PS50893">
    <property type="entry name" value="ABC_TRANSPORTER_2"/>
    <property type="match status" value="1"/>
</dbReference>
<evidence type="ECO:0000256" key="6">
    <source>
        <dbReference type="ARBA" id="ARBA00022840"/>
    </source>
</evidence>
<dbReference type="NCBIfam" id="TIGR02857">
    <property type="entry name" value="CydD"/>
    <property type="match status" value="1"/>
</dbReference>
<dbReference type="Gene3D" id="3.40.50.300">
    <property type="entry name" value="P-loop containing nucleotide triphosphate hydrolases"/>
    <property type="match status" value="1"/>
</dbReference>
<dbReference type="SUPFAM" id="SSF90123">
    <property type="entry name" value="ABC transporter transmembrane region"/>
    <property type="match status" value="1"/>
</dbReference>
<feature type="transmembrane region" description="Helical" evidence="10">
    <location>
        <begin position="159"/>
        <end position="181"/>
    </location>
</feature>
<evidence type="ECO:0000313" key="14">
    <source>
        <dbReference type="Proteomes" id="UP000318065"/>
    </source>
</evidence>
<dbReference type="GO" id="GO:0005886">
    <property type="term" value="C:plasma membrane"/>
    <property type="evidence" value="ECO:0007669"/>
    <property type="project" value="UniProtKB-SubCell"/>
</dbReference>
<dbReference type="GO" id="GO:0005524">
    <property type="term" value="F:ATP binding"/>
    <property type="evidence" value="ECO:0007669"/>
    <property type="project" value="UniProtKB-KW"/>
</dbReference>
<feature type="transmembrane region" description="Helical" evidence="10">
    <location>
        <begin position="239"/>
        <end position="264"/>
    </location>
</feature>
<dbReference type="InterPro" id="IPR014216">
    <property type="entry name" value="ABC_transptr_CydD"/>
</dbReference>
<dbReference type="PROSITE" id="PS00211">
    <property type="entry name" value="ABC_TRANSPORTER_1"/>
    <property type="match status" value="1"/>
</dbReference>
<evidence type="ECO:0000256" key="4">
    <source>
        <dbReference type="ARBA" id="ARBA00022692"/>
    </source>
</evidence>
<dbReference type="CDD" id="cd18584">
    <property type="entry name" value="ABC_6TM_AarD_CydD"/>
    <property type="match status" value="1"/>
</dbReference>
<reference evidence="13" key="1">
    <citation type="journal article" date="2019" name="Microbiol. Resour. Announc.">
        <title>Complete Genome Sequence of Rubrobacter xylanophilus Strain AA3-22, Isolated from Arima Onsen in Japan.</title>
        <authorList>
            <person name="Tomariguchi N."/>
            <person name="Miyazaki K."/>
        </authorList>
    </citation>
    <scope>NUCLEOTIDE SEQUENCE [LARGE SCALE GENOMIC DNA]</scope>
    <source>
        <strain evidence="13">AA3-22</strain>
    </source>
</reference>
<dbReference type="PROSITE" id="PS50929">
    <property type="entry name" value="ABC_TM1F"/>
    <property type="match status" value="1"/>
</dbReference>
<dbReference type="Gene3D" id="1.20.1560.10">
    <property type="entry name" value="ABC transporter type 1, transmembrane domain"/>
    <property type="match status" value="1"/>
</dbReference>
<dbReference type="InterPro" id="IPR003593">
    <property type="entry name" value="AAA+_ATPase"/>
</dbReference>
<evidence type="ECO:0000256" key="2">
    <source>
        <dbReference type="ARBA" id="ARBA00022448"/>
    </source>
</evidence>
<dbReference type="InterPro" id="IPR039421">
    <property type="entry name" value="Type_1_exporter"/>
</dbReference>
<name>A0A510HIQ6_9ACTN</name>
<gene>
    <name evidence="13" type="ORF">RxyAA322_16780</name>
</gene>
<dbReference type="SUPFAM" id="SSF52540">
    <property type="entry name" value="P-loop containing nucleoside triphosphate hydrolases"/>
    <property type="match status" value="1"/>
</dbReference>
<evidence type="ECO:0000256" key="10">
    <source>
        <dbReference type="SAM" id="Phobius"/>
    </source>
</evidence>
<feature type="transmembrane region" description="Helical" evidence="10">
    <location>
        <begin position="12"/>
        <end position="39"/>
    </location>
</feature>
<keyword evidence="3" id="KW-1003">Cell membrane</keyword>
<keyword evidence="5" id="KW-0547">Nucleotide-binding</keyword>
<dbReference type="PANTHER" id="PTHR24221:SF590">
    <property type="entry name" value="COMPONENT LINKED WITH THE ASSEMBLY OF CYTOCHROME' TRANSPORT TRANSMEMBRANE ATP-BINDING PROTEIN ABC TRANSPORTER CYDD-RELATED"/>
    <property type="match status" value="1"/>
</dbReference>
<keyword evidence="2" id="KW-0813">Transport</keyword>
<keyword evidence="8 10" id="KW-0472">Membrane</keyword>
<evidence type="ECO:0000256" key="8">
    <source>
        <dbReference type="ARBA" id="ARBA00023136"/>
    </source>
</evidence>
<dbReference type="InterPro" id="IPR011527">
    <property type="entry name" value="ABC1_TM_dom"/>
</dbReference>
<accession>A0A510HIQ6</accession>
<evidence type="ECO:0000259" key="12">
    <source>
        <dbReference type="PROSITE" id="PS50929"/>
    </source>
</evidence>
<dbReference type="Pfam" id="PF00005">
    <property type="entry name" value="ABC_tran"/>
    <property type="match status" value="1"/>
</dbReference>
<keyword evidence="6" id="KW-0067">ATP-binding</keyword>
<dbReference type="InterPro" id="IPR017871">
    <property type="entry name" value="ABC_transporter-like_CS"/>
</dbReference>
<dbReference type="GO" id="GO:0140359">
    <property type="term" value="F:ABC-type transporter activity"/>
    <property type="evidence" value="ECO:0007669"/>
    <property type="project" value="InterPro"/>
</dbReference>
<feature type="domain" description="ABC transporter" evidence="11">
    <location>
        <begin position="336"/>
        <end position="571"/>
    </location>
</feature>
<dbReference type="PANTHER" id="PTHR24221">
    <property type="entry name" value="ATP-BINDING CASSETTE SUB-FAMILY B"/>
    <property type="match status" value="1"/>
</dbReference>
<dbReference type="AlphaFoldDB" id="A0A510HIQ6"/>
<dbReference type="SMART" id="SM00382">
    <property type="entry name" value="AAA"/>
    <property type="match status" value="1"/>
</dbReference>
<evidence type="ECO:0000256" key="9">
    <source>
        <dbReference type="ARBA" id="ARBA00023455"/>
    </source>
</evidence>
<dbReference type="InterPro" id="IPR036640">
    <property type="entry name" value="ABC1_TM_sf"/>
</dbReference>
<comment type="similarity">
    <text evidence="9">Belongs to the ABC transporter superfamily. Siderophore-Fe(3+) uptake transporter (SIUT) (TC 3.A.1.21) family.</text>
</comment>
<proteinExistence type="inferred from homology"/>